<name>A0ABQ8W572_PENCH</name>
<organism evidence="2 3">
    <name type="scientific">Penicillium chrysogenum</name>
    <name type="common">Penicillium notatum</name>
    <dbReference type="NCBI Taxonomy" id="5076"/>
    <lineage>
        <taxon>Eukaryota</taxon>
        <taxon>Fungi</taxon>
        <taxon>Dikarya</taxon>
        <taxon>Ascomycota</taxon>
        <taxon>Pezizomycotina</taxon>
        <taxon>Eurotiomycetes</taxon>
        <taxon>Eurotiomycetidae</taxon>
        <taxon>Eurotiales</taxon>
        <taxon>Aspergillaceae</taxon>
        <taxon>Penicillium</taxon>
        <taxon>Penicillium chrysogenum species complex</taxon>
    </lineage>
</organism>
<dbReference type="Proteomes" id="UP001220256">
    <property type="component" value="Unassembled WGS sequence"/>
</dbReference>
<feature type="region of interest" description="Disordered" evidence="1">
    <location>
        <begin position="374"/>
        <end position="428"/>
    </location>
</feature>
<evidence type="ECO:0000256" key="1">
    <source>
        <dbReference type="SAM" id="MobiDB-lite"/>
    </source>
</evidence>
<feature type="region of interest" description="Disordered" evidence="1">
    <location>
        <begin position="76"/>
        <end position="97"/>
    </location>
</feature>
<feature type="region of interest" description="Disordered" evidence="1">
    <location>
        <begin position="614"/>
        <end position="652"/>
    </location>
</feature>
<feature type="region of interest" description="Disordered" evidence="1">
    <location>
        <begin position="848"/>
        <end position="915"/>
    </location>
</feature>
<feature type="compositionally biased region" description="Basic and acidic residues" evidence="1">
    <location>
        <begin position="614"/>
        <end position="625"/>
    </location>
</feature>
<accession>A0ABQ8W572</accession>
<evidence type="ECO:0008006" key="4">
    <source>
        <dbReference type="Google" id="ProtNLM"/>
    </source>
</evidence>
<evidence type="ECO:0000313" key="3">
    <source>
        <dbReference type="Proteomes" id="UP001220256"/>
    </source>
</evidence>
<feature type="region of interest" description="Disordered" evidence="1">
    <location>
        <begin position="466"/>
        <end position="530"/>
    </location>
</feature>
<evidence type="ECO:0000313" key="2">
    <source>
        <dbReference type="EMBL" id="KAJ5255830.1"/>
    </source>
</evidence>
<dbReference type="EMBL" id="JAPVEB010000010">
    <property type="protein sequence ID" value="KAJ5255830.1"/>
    <property type="molecule type" value="Genomic_DNA"/>
</dbReference>
<keyword evidence="3" id="KW-1185">Reference proteome</keyword>
<protein>
    <recommendedName>
        <fullName evidence="4">Fork-head domain-containing protein</fullName>
    </recommendedName>
</protein>
<reference evidence="2 3" key="1">
    <citation type="journal article" date="2023" name="IMA Fungus">
        <title>Comparative genomic study of the Penicillium genus elucidates a diverse pangenome and 15 lateral gene transfer events.</title>
        <authorList>
            <person name="Petersen C."/>
            <person name="Sorensen T."/>
            <person name="Nielsen M.R."/>
            <person name="Sondergaard T.E."/>
            <person name="Sorensen J.L."/>
            <person name="Fitzpatrick D.A."/>
            <person name="Frisvad J.C."/>
            <person name="Nielsen K.L."/>
        </authorList>
    </citation>
    <scope>NUCLEOTIDE SEQUENCE [LARGE SCALE GENOMIC DNA]</scope>
    <source>
        <strain evidence="2 3">IBT 3361</strain>
    </source>
</reference>
<feature type="compositionally biased region" description="Polar residues" evidence="1">
    <location>
        <begin position="494"/>
        <end position="518"/>
    </location>
</feature>
<comment type="caution">
    <text evidence="2">The sequence shown here is derived from an EMBL/GenBank/DDBJ whole genome shotgun (WGS) entry which is preliminary data.</text>
</comment>
<proteinExistence type="predicted"/>
<gene>
    <name evidence="2" type="ORF">N7505_010981</name>
</gene>
<sequence length="915" mass="101383">MDCNRLVQCQGDIPVYIKHLELRILELESACSSHNPESLGSQQQISEQCRPCEVCRSPNLYQDIGDSQEISAGITRPASESCHDNQSSQHNRPPESTFAFIPYEPSVTTATPVTADPSALIKSTQKQQGRLSSFASSINNLPKSAKWEDWISISEAQRKKILSSLVSGLAFPKDCNPIARQQPAPISILIQYGTSMEPARMEPTSEKSTVKRPFACFQELIFCSLCAVALEVSPKENVFQAMQAVFHCDAKSKSLRARIRGAKWANRAIYLLSRTDWGSCSWDIIYVASNKVNFYNEFNDYSIKPDKLIEGLKPEFYPKDPPEISLPLAIPSIIQRIYKNLVPLEKICECLGYELCDYNELDLSALEELLAEKSNTEPSKKRKMVSSSAPSKKRRRNPLPSSLEGDPSETSNGSYSPVHATRSPSATDSCSDFAIEELSGYLTNSSSPMEGLLGSPANFEIDGLFEEHPTNTSTPMEIPPSNGAPDSNDETMDGSVNDTYLSTSINDSSTSQNISFSHSPPRDDMPGLASSLSNPSVVGFEAENRDGRPAASLLSGSNILPNLDAESSMVTSPTSAEMSDQSFLRSTTTLQQGRENSGLFNMQSDTAQSCIEENHTQRERTRHLDINPFRGWLSEPGKGRDGRASDNDDLSLPPIDWDQLYNLATNELSLPQQPGSDLQLHDPDMPDLPADWDQLYNLATNELSLPQQPGSDLQLHDPDMPDLPADWDQLYNLATNELSLPQQPGSDLQLHDPDMPDLPADWDQLFNLATNELSLPQQPGSDLQLHDPDMPDLPADWDQLYNLATNELSLPQQPGSDLQLHDPDMPALPADWDQLYGLATNELSLPQQPRSDLQLNDPPPPPPSFRWAEGPFTIMESFSQRWKQPQPPSSPRSPMASESFHQNASYYPSRSIRVK</sequence>
<feature type="compositionally biased region" description="Basic and acidic residues" evidence="1">
    <location>
        <begin position="637"/>
        <end position="646"/>
    </location>
</feature>